<organism evidence="4 5">
    <name type="scientific">Lasiodiplodia theobromae</name>
    <dbReference type="NCBI Taxonomy" id="45133"/>
    <lineage>
        <taxon>Eukaryota</taxon>
        <taxon>Fungi</taxon>
        <taxon>Dikarya</taxon>
        <taxon>Ascomycota</taxon>
        <taxon>Pezizomycotina</taxon>
        <taxon>Dothideomycetes</taxon>
        <taxon>Dothideomycetes incertae sedis</taxon>
        <taxon>Botryosphaeriales</taxon>
        <taxon>Botryosphaeriaceae</taxon>
        <taxon>Lasiodiplodia</taxon>
    </lineage>
</organism>
<keyword evidence="5" id="KW-1185">Reference proteome</keyword>
<dbReference type="OrthoDB" id="1669814at2759"/>
<protein>
    <submittedName>
        <fullName evidence="4">3-oxoacyl-(Acyl-carrier-protein) reductase FabG</fullName>
    </submittedName>
</protein>
<evidence type="ECO:0000256" key="1">
    <source>
        <dbReference type="ARBA" id="ARBA00006484"/>
    </source>
</evidence>
<evidence type="ECO:0000256" key="3">
    <source>
        <dbReference type="ARBA" id="ARBA00023002"/>
    </source>
</evidence>
<gene>
    <name evidence="4" type="primary">fabG_0</name>
    <name evidence="4" type="ORF">DBV05_g8829</name>
</gene>
<comment type="similarity">
    <text evidence="1">Belongs to the short-chain dehydrogenases/reductases (SDR) family.</text>
</comment>
<comment type="caution">
    <text evidence="4">The sequence shown here is derived from an EMBL/GenBank/DDBJ whole genome shotgun (WGS) entry which is preliminary data.</text>
</comment>
<dbReference type="Pfam" id="PF13561">
    <property type="entry name" value="adh_short_C2"/>
    <property type="match status" value="1"/>
</dbReference>
<keyword evidence="2" id="KW-0521">NADP</keyword>
<evidence type="ECO:0000313" key="4">
    <source>
        <dbReference type="EMBL" id="KAB2572481.1"/>
    </source>
</evidence>
<dbReference type="GO" id="GO:0016491">
    <property type="term" value="F:oxidoreductase activity"/>
    <property type="evidence" value="ECO:0007669"/>
    <property type="project" value="UniProtKB-KW"/>
</dbReference>
<dbReference type="FunFam" id="3.40.50.720:FF:000084">
    <property type="entry name" value="Short-chain dehydrogenase reductase"/>
    <property type="match status" value="1"/>
</dbReference>
<name>A0A5N5D4F2_9PEZI</name>
<accession>A0A5N5D4F2</accession>
<evidence type="ECO:0000256" key="2">
    <source>
        <dbReference type="ARBA" id="ARBA00022857"/>
    </source>
</evidence>
<dbReference type="CDD" id="cd05233">
    <property type="entry name" value="SDR_c"/>
    <property type="match status" value="1"/>
</dbReference>
<dbReference type="Proteomes" id="UP000325902">
    <property type="component" value="Unassembled WGS sequence"/>
</dbReference>
<dbReference type="SUPFAM" id="SSF51735">
    <property type="entry name" value="NAD(P)-binding Rossmann-fold domains"/>
    <property type="match status" value="1"/>
</dbReference>
<dbReference type="Gene3D" id="3.40.50.720">
    <property type="entry name" value="NAD(P)-binding Rossmann-like Domain"/>
    <property type="match status" value="1"/>
</dbReference>
<dbReference type="PANTHER" id="PTHR24321">
    <property type="entry name" value="DEHYDROGENASES, SHORT CHAIN"/>
    <property type="match status" value="1"/>
</dbReference>
<dbReference type="PRINTS" id="PR00081">
    <property type="entry name" value="GDHRDH"/>
</dbReference>
<proteinExistence type="inferred from homology"/>
<dbReference type="PRINTS" id="PR00080">
    <property type="entry name" value="SDRFAMILY"/>
</dbReference>
<evidence type="ECO:0000313" key="5">
    <source>
        <dbReference type="Proteomes" id="UP000325902"/>
    </source>
</evidence>
<dbReference type="InterPro" id="IPR036291">
    <property type="entry name" value="NAD(P)-bd_dom_sf"/>
</dbReference>
<dbReference type="EMBL" id="VCHE01000077">
    <property type="protein sequence ID" value="KAB2572481.1"/>
    <property type="molecule type" value="Genomic_DNA"/>
</dbReference>
<sequence>MSNDLSNKAFIVTGAASGIGLDTALTLLSRGASVALSDVNGAQLEARVNSLPADQKQRAIWQVVDVSDRSAVHAALQETIGAFGKIDGVANVAGTGGHAIGDETVWETSDAEFDFLMDVNVRGTFNVLSEALKPGVLVEGTGSIVSVGSMFSKRGMPRGAVFAASKHAAEGMAKSAALEAAPRGIRVNVVMPGAIDTPMHRANLARWGDSPVPPIPMNRTGEAQEVANVICFLLSEQSGYVTGAAWEVDGGANA</sequence>
<dbReference type="InterPro" id="IPR002347">
    <property type="entry name" value="SDR_fam"/>
</dbReference>
<dbReference type="PANTHER" id="PTHR24321:SF8">
    <property type="entry name" value="ESTRADIOL 17-BETA-DEHYDROGENASE 8-RELATED"/>
    <property type="match status" value="1"/>
</dbReference>
<dbReference type="AlphaFoldDB" id="A0A5N5D4F2"/>
<keyword evidence="3" id="KW-0560">Oxidoreductase</keyword>
<reference evidence="4 5" key="1">
    <citation type="journal article" date="2019" name="Sci. Rep.">
        <title>A multi-omics analysis of the grapevine pathogen Lasiodiplodia theobromae reveals that temperature affects the expression of virulence- and pathogenicity-related genes.</title>
        <authorList>
            <person name="Felix C."/>
            <person name="Meneses R."/>
            <person name="Goncalves M.F.M."/>
            <person name="Tilleman L."/>
            <person name="Duarte A.S."/>
            <person name="Jorrin-Novo J.V."/>
            <person name="Van de Peer Y."/>
            <person name="Deforce D."/>
            <person name="Van Nieuwerburgh F."/>
            <person name="Esteves A.C."/>
            <person name="Alves A."/>
        </authorList>
    </citation>
    <scope>NUCLEOTIDE SEQUENCE [LARGE SCALE GENOMIC DNA]</scope>
    <source>
        <strain evidence="4 5">LA-SOL3</strain>
    </source>
</reference>